<accession>A0A0V8IKZ3</accession>
<keyword evidence="2" id="KW-1185">Reference proteome</keyword>
<gene>
    <name evidence="1" type="ORF">AS031_12515</name>
</gene>
<evidence type="ECO:0000313" key="2">
    <source>
        <dbReference type="Proteomes" id="UP000053199"/>
    </source>
</evidence>
<sequence length="106" mass="11399">MPKYLFEATYVGQGIKGLMQEGGTARRDALTEALKSVGGTLESFYYAFGYYDVLGVFEVPDDASAAALSLLINSSGNVNVRLKPLLTVEDIDEAAKKTPSYRAPGQ</sequence>
<dbReference type="EMBL" id="LNQM01000005">
    <property type="protein sequence ID" value="KSU75391.1"/>
    <property type="molecule type" value="Genomic_DNA"/>
</dbReference>
<reference evidence="1 2" key="1">
    <citation type="journal article" date="2014" name="Arch. Microbiol.">
        <title>Arthrobacter enclensis sp. nov., isolated from sediment sample.</title>
        <authorList>
            <person name="Dastager S.G."/>
            <person name="Liu Q."/>
            <person name="Tang S.K."/>
            <person name="Krishnamurthi S."/>
            <person name="Lee J.C."/>
            <person name="Li W.J."/>
        </authorList>
    </citation>
    <scope>NUCLEOTIDE SEQUENCE [LARGE SCALE GENOMIC DNA]</scope>
    <source>
        <strain evidence="1 2">NIO-1008</strain>
    </source>
</reference>
<proteinExistence type="predicted"/>
<dbReference type="OrthoDB" id="9796147at2"/>
<protein>
    <submittedName>
        <fullName evidence="1">GYD domain protein</fullName>
    </submittedName>
</protein>
<comment type="caution">
    <text evidence="1">The sequence shown here is derived from an EMBL/GenBank/DDBJ whole genome shotgun (WGS) entry which is preliminary data.</text>
</comment>
<evidence type="ECO:0000313" key="1">
    <source>
        <dbReference type="EMBL" id="KSU75391.1"/>
    </source>
</evidence>
<dbReference type="RefSeq" id="WP_058268502.1">
    <property type="nucleotide sequence ID" value="NZ_FMAZ01000005.1"/>
</dbReference>
<dbReference type="STRING" id="993070.AS031_12515"/>
<name>A0A0V8IKZ3_9MICC</name>
<dbReference type="AlphaFoldDB" id="A0A0V8IKZ3"/>
<organism evidence="1 2">
    <name type="scientific">Pseudarthrobacter enclensis</name>
    <dbReference type="NCBI Taxonomy" id="993070"/>
    <lineage>
        <taxon>Bacteria</taxon>
        <taxon>Bacillati</taxon>
        <taxon>Actinomycetota</taxon>
        <taxon>Actinomycetes</taxon>
        <taxon>Micrococcales</taxon>
        <taxon>Micrococcaceae</taxon>
        <taxon>Pseudarthrobacter</taxon>
    </lineage>
</organism>
<dbReference type="Pfam" id="PF08734">
    <property type="entry name" value="GYD"/>
    <property type="match status" value="1"/>
</dbReference>
<dbReference type="Proteomes" id="UP000053199">
    <property type="component" value="Unassembled WGS sequence"/>
</dbReference>
<dbReference type="InterPro" id="IPR014845">
    <property type="entry name" value="GYD/TTHA1554"/>
</dbReference>